<keyword evidence="3" id="KW-0560">Oxidoreductase</keyword>
<keyword evidence="4" id="KW-0408">Iron</keyword>
<sequence length="273" mass="30728">MPTLKVNHADCTCCGECAATCPLRIIRLPDGSFPRFCDDGAERCIICGHCEAVCPTAAITVEDPRLDPTTYPALHAPIPKKQFAHHLRMRRSIRRFSPEPVERETLQELLDLMRYAPTGMNCQELQWLVIYDTDELRRLSGLVVDWMRHLASQISPAGLNVNFEGMIKSWDKGNDPISRKAPHLVLTHTHKDFSIGTVDGLIALSYLDLAAPAYGIGTCWAGYFQYACESWQPLRDALALPEGHQPSYAMLLGKPAVRYQRPPKRNFGNVVWR</sequence>
<evidence type="ECO:0000259" key="6">
    <source>
        <dbReference type="PROSITE" id="PS51379"/>
    </source>
</evidence>
<evidence type="ECO:0000313" key="7">
    <source>
        <dbReference type="EMBL" id="SJZ50603.1"/>
    </source>
</evidence>
<dbReference type="GO" id="GO:0051536">
    <property type="term" value="F:iron-sulfur cluster binding"/>
    <property type="evidence" value="ECO:0007669"/>
    <property type="project" value="UniProtKB-KW"/>
</dbReference>
<dbReference type="PANTHER" id="PTHR43673">
    <property type="entry name" value="NAD(P)H NITROREDUCTASE YDGI-RELATED"/>
    <property type="match status" value="1"/>
</dbReference>
<dbReference type="AlphaFoldDB" id="A0A1T4L7G9"/>
<evidence type="ECO:0000256" key="5">
    <source>
        <dbReference type="ARBA" id="ARBA00023014"/>
    </source>
</evidence>
<dbReference type="GO" id="GO:0046872">
    <property type="term" value="F:metal ion binding"/>
    <property type="evidence" value="ECO:0007669"/>
    <property type="project" value="UniProtKB-KW"/>
</dbReference>
<dbReference type="PROSITE" id="PS00198">
    <property type="entry name" value="4FE4S_FER_1"/>
    <property type="match status" value="1"/>
</dbReference>
<dbReference type="PANTHER" id="PTHR43673:SF10">
    <property type="entry name" value="NADH DEHYDROGENASE_NAD(P)H NITROREDUCTASE XCC3605-RELATED"/>
    <property type="match status" value="1"/>
</dbReference>
<evidence type="ECO:0000256" key="3">
    <source>
        <dbReference type="ARBA" id="ARBA00023002"/>
    </source>
</evidence>
<dbReference type="PROSITE" id="PS51379">
    <property type="entry name" value="4FE4S_FER_2"/>
    <property type="match status" value="2"/>
</dbReference>
<dbReference type="OrthoDB" id="368873at2"/>
<comment type="similarity">
    <text evidence="1">Belongs to the nitroreductase family.</text>
</comment>
<name>A0A1T4L7G9_9BACT</name>
<dbReference type="EMBL" id="FUWR01000002">
    <property type="protein sequence ID" value="SJZ50603.1"/>
    <property type="molecule type" value="Genomic_DNA"/>
</dbReference>
<dbReference type="InterPro" id="IPR029479">
    <property type="entry name" value="Nitroreductase"/>
</dbReference>
<keyword evidence="8" id="KW-1185">Reference proteome</keyword>
<dbReference type="Gene3D" id="3.30.70.20">
    <property type="match status" value="1"/>
</dbReference>
<dbReference type="GO" id="GO:0016491">
    <property type="term" value="F:oxidoreductase activity"/>
    <property type="evidence" value="ECO:0007669"/>
    <property type="project" value="UniProtKB-KW"/>
</dbReference>
<evidence type="ECO:0000313" key="8">
    <source>
        <dbReference type="Proteomes" id="UP000190102"/>
    </source>
</evidence>
<dbReference type="STRING" id="115783.SAMN02745119_00807"/>
<dbReference type="Pfam" id="PF00037">
    <property type="entry name" value="Fer4"/>
    <property type="match status" value="1"/>
</dbReference>
<evidence type="ECO:0000256" key="1">
    <source>
        <dbReference type="ARBA" id="ARBA00007118"/>
    </source>
</evidence>
<protein>
    <submittedName>
        <fullName evidence="7">Nitroreductase</fullName>
    </submittedName>
</protein>
<organism evidence="7 8">
    <name type="scientific">Trichlorobacter thiogenes</name>
    <dbReference type="NCBI Taxonomy" id="115783"/>
    <lineage>
        <taxon>Bacteria</taxon>
        <taxon>Pseudomonadati</taxon>
        <taxon>Thermodesulfobacteriota</taxon>
        <taxon>Desulfuromonadia</taxon>
        <taxon>Geobacterales</taxon>
        <taxon>Geobacteraceae</taxon>
        <taxon>Trichlorobacter</taxon>
    </lineage>
</organism>
<dbReference type="RefSeq" id="WP_078789095.1">
    <property type="nucleotide sequence ID" value="NZ_FUWR01000002.1"/>
</dbReference>
<dbReference type="SUPFAM" id="SSF55469">
    <property type="entry name" value="FMN-dependent nitroreductase-like"/>
    <property type="match status" value="1"/>
</dbReference>
<reference evidence="8" key="1">
    <citation type="submission" date="2017-02" db="EMBL/GenBank/DDBJ databases">
        <authorList>
            <person name="Varghese N."/>
            <person name="Submissions S."/>
        </authorList>
    </citation>
    <scope>NUCLEOTIDE SEQUENCE [LARGE SCALE GENOMIC DNA]</scope>
    <source>
        <strain evidence="8">ATCC BAA-34</strain>
    </source>
</reference>
<keyword evidence="5" id="KW-0411">Iron-sulfur</keyword>
<accession>A0A1T4L7G9</accession>
<keyword evidence="2" id="KW-0479">Metal-binding</keyword>
<dbReference type="InterPro" id="IPR000415">
    <property type="entry name" value="Nitroreductase-like"/>
</dbReference>
<dbReference type="InterPro" id="IPR017896">
    <property type="entry name" value="4Fe4S_Fe-S-bd"/>
</dbReference>
<proteinExistence type="inferred from homology"/>
<dbReference type="Pfam" id="PF00881">
    <property type="entry name" value="Nitroreductase"/>
    <property type="match status" value="1"/>
</dbReference>
<feature type="domain" description="4Fe-4S ferredoxin-type" evidence="6">
    <location>
        <begin position="32"/>
        <end position="64"/>
    </location>
</feature>
<dbReference type="Gene3D" id="3.40.109.10">
    <property type="entry name" value="NADH Oxidase"/>
    <property type="match status" value="1"/>
</dbReference>
<feature type="domain" description="4Fe-4S ferredoxin-type" evidence="6">
    <location>
        <begin position="2"/>
        <end position="31"/>
    </location>
</feature>
<evidence type="ECO:0000256" key="4">
    <source>
        <dbReference type="ARBA" id="ARBA00023004"/>
    </source>
</evidence>
<dbReference type="InterPro" id="IPR017900">
    <property type="entry name" value="4Fe4S_Fe_S_CS"/>
</dbReference>
<dbReference type="CDD" id="cd02143">
    <property type="entry name" value="nitroreductase_FeS-like"/>
    <property type="match status" value="1"/>
</dbReference>
<evidence type="ECO:0000256" key="2">
    <source>
        <dbReference type="ARBA" id="ARBA00022723"/>
    </source>
</evidence>
<gene>
    <name evidence="7" type="ORF">SAMN02745119_00807</name>
</gene>
<dbReference type="Proteomes" id="UP000190102">
    <property type="component" value="Unassembled WGS sequence"/>
</dbReference>
<dbReference type="SUPFAM" id="SSF54862">
    <property type="entry name" value="4Fe-4S ferredoxins"/>
    <property type="match status" value="1"/>
</dbReference>